<sequence>MIIAVIILMLCGCWDQKLLKNERNVSIGGLDQGPHGLLRATVSLRDIAVTEAGNKDTSEVHTVLARTTEHARELVNQEVSGGYSPAKMRVLLLGEPLVRNHDVMPYLDVYYRDSKSPLNARVAVTKGDTEDLIRIKQVGLKTIGLYTDDLLNSMEQSTAVPHVDIQTLHPLDRGFDFSLPYLIIREGVPTVSGIALFDGIKMTETLNLDESKLYMLLSNMKNKTATITKKSVDKNRTDSYDYVTIDVRKLKRKFKVTVSDNQEIKVKLQLKLRVSVVEDPSNHLYHMSVMHKLEKLLSEQLTDEAKAIVQKMQRAGHDGFGIARRLMAYHPKLWKQIDWKKEYPEVQFDTRVLVEIANTGITQ</sequence>
<evidence type="ECO:0000256" key="2">
    <source>
        <dbReference type="ARBA" id="ARBA00007886"/>
    </source>
</evidence>
<accession>A0A3T1DDY3</accession>
<dbReference type="RefSeq" id="WP_162309397.1">
    <property type="nucleotide sequence ID" value="NZ_AP019400.1"/>
</dbReference>
<keyword evidence="7" id="KW-0449">Lipoprotein</keyword>
<evidence type="ECO:0000256" key="6">
    <source>
        <dbReference type="ARBA" id="ARBA00023139"/>
    </source>
</evidence>
<evidence type="ECO:0000259" key="8">
    <source>
        <dbReference type="Pfam" id="PF05504"/>
    </source>
</evidence>
<organism evidence="10 11">
    <name type="scientific">Cohnella abietis</name>
    <dbReference type="NCBI Taxonomy" id="2507935"/>
    <lineage>
        <taxon>Bacteria</taxon>
        <taxon>Bacillati</taxon>
        <taxon>Bacillota</taxon>
        <taxon>Bacilli</taxon>
        <taxon>Bacillales</taxon>
        <taxon>Paenibacillaceae</taxon>
        <taxon>Cohnella</taxon>
    </lineage>
</organism>
<comment type="similarity">
    <text evidence="2">Belongs to the GerABKC lipoprotein family.</text>
</comment>
<dbReference type="InterPro" id="IPR057336">
    <property type="entry name" value="GerAC_N"/>
</dbReference>
<dbReference type="EMBL" id="AP019400">
    <property type="protein sequence ID" value="BBI36376.1"/>
    <property type="molecule type" value="Genomic_DNA"/>
</dbReference>
<evidence type="ECO:0000256" key="3">
    <source>
        <dbReference type="ARBA" id="ARBA00022544"/>
    </source>
</evidence>
<keyword evidence="4" id="KW-0732">Signal</keyword>
<evidence type="ECO:0000259" key="9">
    <source>
        <dbReference type="Pfam" id="PF25198"/>
    </source>
</evidence>
<dbReference type="InterPro" id="IPR046953">
    <property type="entry name" value="Spore_GerAC-like_C"/>
</dbReference>
<evidence type="ECO:0000256" key="7">
    <source>
        <dbReference type="ARBA" id="ARBA00023288"/>
    </source>
</evidence>
<dbReference type="InterPro" id="IPR008844">
    <property type="entry name" value="Spore_GerAC-like"/>
</dbReference>
<keyword evidence="11" id="KW-1185">Reference proteome</keyword>
<dbReference type="Pfam" id="PF05504">
    <property type="entry name" value="Spore_GerAC"/>
    <property type="match status" value="1"/>
</dbReference>
<evidence type="ECO:0000256" key="4">
    <source>
        <dbReference type="ARBA" id="ARBA00022729"/>
    </source>
</evidence>
<evidence type="ECO:0000256" key="1">
    <source>
        <dbReference type="ARBA" id="ARBA00004635"/>
    </source>
</evidence>
<comment type="subcellular location">
    <subcellularLocation>
        <location evidence="1">Membrane</location>
        <topology evidence="1">Lipid-anchor</topology>
    </subcellularLocation>
</comment>
<evidence type="ECO:0000313" key="11">
    <source>
        <dbReference type="Proteomes" id="UP000289856"/>
    </source>
</evidence>
<keyword evidence="3" id="KW-0309">Germination</keyword>
<reference evidence="10 11" key="1">
    <citation type="submission" date="2019-01" db="EMBL/GenBank/DDBJ databases">
        <title>Complete genome sequence of Cohnella hallensis HS21 isolated from Korean fir (Abies koreana) rhizospheric soil.</title>
        <authorList>
            <person name="Jiang L."/>
            <person name="Kang S.W."/>
            <person name="Kim S."/>
            <person name="Jung J."/>
            <person name="Kim C.Y."/>
            <person name="Kim D.H."/>
            <person name="Kim S.W."/>
            <person name="Lee J."/>
        </authorList>
    </citation>
    <scope>NUCLEOTIDE SEQUENCE [LARGE SCALE GENOMIC DNA]</scope>
    <source>
        <strain evidence="10 11">HS21</strain>
    </source>
</reference>
<dbReference type="NCBIfam" id="TIGR02887">
    <property type="entry name" value="spore_ger_x_C"/>
    <property type="match status" value="1"/>
</dbReference>
<dbReference type="InterPro" id="IPR038501">
    <property type="entry name" value="Spore_GerAC_C_sf"/>
</dbReference>
<dbReference type="KEGG" id="cohn:KCTCHS21_57750"/>
<dbReference type="PANTHER" id="PTHR35789">
    <property type="entry name" value="SPORE GERMINATION PROTEIN B3"/>
    <property type="match status" value="1"/>
</dbReference>
<name>A0A3T1DDY3_9BACL</name>
<keyword evidence="5" id="KW-0472">Membrane</keyword>
<dbReference type="Pfam" id="PF25198">
    <property type="entry name" value="Spore_GerAC_N"/>
    <property type="match status" value="1"/>
</dbReference>
<evidence type="ECO:0000256" key="5">
    <source>
        <dbReference type="ARBA" id="ARBA00023136"/>
    </source>
</evidence>
<gene>
    <name evidence="10" type="ORF">KCTCHS21_57750</name>
</gene>
<evidence type="ECO:0000313" key="10">
    <source>
        <dbReference type="EMBL" id="BBI36376.1"/>
    </source>
</evidence>
<dbReference type="Proteomes" id="UP000289856">
    <property type="component" value="Chromosome"/>
</dbReference>
<dbReference type="GO" id="GO:0009847">
    <property type="term" value="P:spore germination"/>
    <property type="evidence" value="ECO:0007669"/>
    <property type="project" value="InterPro"/>
</dbReference>
<dbReference type="GO" id="GO:0016020">
    <property type="term" value="C:membrane"/>
    <property type="evidence" value="ECO:0007669"/>
    <property type="project" value="UniProtKB-SubCell"/>
</dbReference>
<dbReference type="PANTHER" id="PTHR35789:SF1">
    <property type="entry name" value="SPORE GERMINATION PROTEIN B3"/>
    <property type="match status" value="1"/>
</dbReference>
<proteinExistence type="inferred from homology"/>
<feature type="domain" description="Spore germination GerAC-like C-terminal" evidence="8">
    <location>
        <begin position="192"/>
        <end position="360"/>
    </location>
</feature>
<feature type="domain" description="Spore germination protein N-terminal" evidence="9">
    <location>
        <begin position="15"/>
        <end position="182"/>
    </location>
</feature>
<keyword evidence="6" id="KW-0564">Palmitate</keyword>
<dbReference type="AlphaFoldDB" id="A0A3T1DDY3"/>
<dbReference type="Gene3D" id="3.30.300.210">
    <property type="entry name" value="Nutrient germinant receptor protein C, domain 3"/>
    <property type="match status" value="1"/>
</dbReference>
<protein>
    <submittedName>
        <fullName evidence="10">Germination protein KC</fullName>
    </submittedName>
</protein>